<reference evidence="13" key="1">
    <citation type="journal article" date="2019" name="Int. J. Syst. Evol. Microbiol.">
        <title>The Global Catalogue of Microorganisms (GCM) 10K type strain sequencing project: providing services to taxonomists for standard genome sequencing and annotation.</title>
        <authorList>
            <consortium name="The Broad Institute Genomics Platform"/>
            <consortium name="The Broad Institute Genome Sequencing Center for Infectious Disease"/>
            <person name="Wu L."/>
            <person name="Ma J."/>
        </authorList>
    </citation>
    <scope>NUCLEOTIDE SEQUENCE [LARGE SCALE GENOMIC DNA]</scope>
    <source>
        <strain evidence="13">KCTC 3913</strain>
    </source>
</reference>
<evidence type="ECO:0000259" key="10">
    <source>
        <dbReference type="PROSITE" id="PS51176"/>
    </source>
</evidence>
<evidence type="ECO:0000256" key="7">
    <source>
        <dbReference type="ARBA" id="ARBA00023027"/>
    </source>
</evidence>
<sequence>MKGTVLIVGLGLIGGSLSLCIKQSHPEANIIGYDTNERETRLASAMGVIDEGSLSFQSSAECADLIILATPVFQTKKLLQELSQFTLKNGVIITDTGSTKASIMESAQELLEKGIIFIGGHPMAGSHKSGVAAAKTLLFENAFYLLTPSKETSRQALIELQYWLEGTRAKFLEVDALEHDELTGAISHFPHIVAASLVHQVKFASETSPHLKRLAAGGFRDITRIASSSPIMWKDISLQNKNVLLHILEKWKVEMERVMDMIQQEDAEKVEAYFADAKQFRDELPVKAKGAIPSFYDLYVDIPDYPGIISEVTGYLAEERISLTNIRIMETREDIYGVLVISFQTSKDRERARVCLSNKTSYELFLT</sequence>
<dbReference type="PANTHER" id="PTHR21363:SF0">
    <property type="entry name" value="PREPHENATE DEHYDROGENASE [NADP(+)]"/>
    <property type="match status" value="1"/>
</dbReference>
<proteinExistence type="inferred from homology"/>
<feature type="domain" description="Prephenate/arogenate dehydrogenase" evidence="10">
    <location>
        <begin position="3"/>
        <end position="292"/>
    </location>
</feature>
<dbReference type="Pfam" id="PF02153">
    <property type="entry name" value="PDH_N"/>
    <property type="match status" value="1"/>
</dbReference>
<accession>A0ABW5RLY5</accession>
<dbReference type="RefSeq" id="WP_377932206.1">
    <property type="nucleotide sequence ID" value="NZ_JBHUMF010000004.1"/>
</dbReference>
<keyword evidence="6 12" id="KW-0560">Oxidoreductase</keyword>
<keyword evidence="7" id="KW-0520">NAD</keyword>
<comment type="pathway">
    <text evidence="1">Amino-acid biosynthesis; L-tyrosine biosynthesis; (4-hydroxyphenyl)pyruvate from prephenate (NAD(+) route): step 1/1.</text>
</comment>
<dbReference type="PANTHER" id="PTHR21363">
    <property type="entry name" value="PREPHENATE DEHYDROGENASE"/>
    <property type="match status" value="1"/>
</dbReference>
<dbReference type="InterPro" id="IPR045865">
    <property type="entry name" value="ACT-like_dom_sf"/>
</dbReference>
<dbReference type="SUPFAM" id="SSF48179">
    <property type="entry name" value="6-phosphogluconate dehydrogenase C-terminal domain-like"/>
    <property type="match status" value="1"/>
</dbReference>
<dbReference type="InterPro" id="IPR050812">
    <property type="entry name" value="Preph/Arog_dehydrog"/>
</dbReference>
<dbReference type="Gene3D" id="3.40.50.720">
    <property type="entry name" value="NAD(P)-binding Rossmann-like Domain"/>
    <property type="match status" value="1"/>
</dbReference>
<dbReference type="InterPro" id="IPR036291">
    <property type="entry name" value="NAD(P)-bd_dom_sf"/>
</dbReference>
<comment type="similarity">
    <text evidence="2">Belongs to the prephenate/arogenate dehydrogenase family.</text>
</comment>
<comment type="caution">
    <text evidence="12">The sequence shown here is derived from an EMBL/GenBank/DDBJ whole genome shotgun (WGS) entry which is preliminary data.</text>
</comment>
<evidence type="ECO:0000313" key="12">
    <source>
        <dbReference type="EMBL" id="MFD2679503.1"/>
    </source>
</evidence>
<dbReference type="InterPro" id="IPR046825">
    <property type="entry name" value="PDH_C"/>
</dbReference>
<evidence type="ECO:0000256" key="3">
    <source>
        <dbReference type="ARBA" id="ARBA00012068"/>
    </source>
</evidence>
<keyword evidence="8" id="KW-0057">Aromatic amino acid biosynthesis</keyword>
<organism evidence="12 13">
    <name type="scientific">Bacillus seohaeanensis</name>
    <dbReference type="NCBI Taxonomy" id="284580"/>
    <lineage>
        <taxon>Bacteria</taxon>
        <taxon>Bacillati</taxon>
        <taxon>Bacillota</taxon>
        <taxon>Bacilli</taxon>
        <taxon>Bacillales</taxon>
        <taxon>Bacillaceae</taxon>
        <taxon>Bacillus</taxon>
    </lineage>
</organism>
<evidence type="ECO:0000313" key="13">
    <source>
        <dbReference type="Proteomes" id="UP001597506"/>
    </source>
</evidence>
<evidence type="ECO:0000256" key="9">
    <source>
        <dbReference type="ARBA" id="ARBA00049260"/>
    </source>
</evidence>
<evidence type="ECO:0000256" key="4">
    <source>
        <dbReference type="ARBA" id="ARBA00016891"/>
    </source>
</evidence>
<evidence type="ECO:0000256" key="6">
    <source>
        <dbReference type="ARBA" id="ARBA00023002"/>
    </source>
</evidence>
<comment type="catalytic activity">
    <reaction evidence="9">
        <text>prephenate + NAD(+) = 3-(4-hydroxyphenyl)pyruvate + CO2 + NADH</text>
        <dbReference type="Rhea" id="RHEA:13869"/>
        <dbReference type="ChEBI" id="CHEBI:16526"/>
        <dbReference type="ChEBI" id="CHEBI:29934"/>
        <dbReference type="ChEBI" id="CHEBI:36242"/>
        <dbReference type="ChEBI" id="CHEBI:57540"/>
        <dbReference type="ChEBI" id="CHEBI:57945"/>
        <dbReference type="EC" id="1.3.1.12"/>
    </reaction>
</comment>
<keyword evidence="8" id="KW-0028">Amino-acid biosynthesis</keyword>
<dbReference type="InterPro" id="IPR008927">
    <property type="entry name" value="6-PGluconate_DH-like_C_sf"/>
</dbReference>
<dbReference type="SUPFAM" id="SSF51735">
    <property type="entry name" value="NAD(P)-binding Rossmann-fold domains"/>
    <property type="match status" value="1"/>
</dbReference>
<evidence type="ECO:0000259" key="11">
    <source>
        <dbReference type="PROSITE" id="PS51671"/>
    </source>
</evidence>
<evidence type="ECO:0000256" key="8">
    <source>
        <dbReference type="ARBA" id="ARBA00023141"/>
    </source>
</evidence>
<dbReference type="CDD" id="cd04909">
    <property type="entry name" value="ACT_PDH-BS"/>
    <property type="match status" value="1"/>
</dbReference>
<gene>
    <name evidence="12" type="ORF">ACFSUL_01935</name>
</gene>
<dbReference type="EMBL" id="JBHUMF010000004">
    <property type="protein sequence ID" value="MFD2679503.1"/>
    <property type="molecule type" value="Genomic_DNA"/>
</dbReference>
<dbReference type="InterPro" id="IPR002912">
    <property type="entry name" value="ACT_dom"/>
</dbReference>
<dbReference type="SUPFAM" id="SSF55021">
    <property type="entry name" value="ACT-like"/>
    <property type="match status" value="1"/>
</dbReference>
<dbReference type="GO" id="GO:0008977">
    <property type="term" value="F:prephenate dehydrogenase (NAD+) activity"/>
    <property type="evidence" value="ECO:0007669"/>
    <property type="project" value="UniProtKB-EC"/>
</dbReference>
<feature type="domain" description="ACT" evidence="11">
    <location>
        <begin position="297"/>
        <end position="367"/>
    </location>
</feature>
<dbReference type="EC" id="1.3.1.12" evidence="3"/>
<dbReference type="InterPro" id="IPR046826">
    <property type="entry name" value="PDH_N"/>
</dbReference>
<dbReference type="InterPro" id="IPR003099">
    <property type="entry name" value="Prephen_DH"/>
</dbReference>
<dbReference type="PROSITE" id="PS51176">
    <property type="entry name" value="PDH_ADH"/>
    <property type="match status" value="1"/>
</dbReference>
<dbReference type="Gene3D" id="1.10.3660.10">
    <property type="entry name" value="6-phosphogluconate dehydrogenase C-terminal like domain"/>
    <property type="match status" value="1"/>
</dbReference>
<protein>
    <recommendedName>
        <fullName evidence="4">Prephenate dehydrogenase</fullName>
        <ecNumber evidence="3">1.3.1.12</ecNumber>
    </recommendedName>
</protein>
<dbReference type="Proteomes" id="UP001597506">
    <property type="component" value="Unassembled WGS sequence"/>
</dbReference>
<keyword evidence="13" id="KW-1185">Reference proteome</keyword>
<evidence type="ECO:0000256" key="5">
    <source>
        <dbReference type="ARBA" id="ARBA00022498"/>
    </source>
</evidence>
<evidence type="ECO:0000256" key="2">
    <source>
        <dbReference type="ARBA" id="ARBA00007964"/>
    </source>
</evidence>
<evidence type="ECO:0000256" key="1">
    <source>
        <dbReference type="ARBA" id="ARBA00005067"/>
    </source>
</evidence>
<dbReference type="Pfam" id="PF20463">
    <property type="entry name" value="PDH_C"/>
    <property type="match status" value="1"/>
</dbReference>
<dbReference type="NCBIfam" id="NF005107">
    <property type="entry name" value="PRK06545.1-5"/>
    <property type="match status" value="1"/>
</dbReference>
<name>A0ABW5RLY5_9BACI</name>
<dbReference type="PROSITE" id="PS51671">
    <property type="entry name" value="ACT"/>
    <property type="match status" value="1"/>
</dbReference>
<keyword evidence="5" id="KW-0827">Tyrosine biosynthesis</keyword>